<keyword evidence="1" id="KW-0472">Membrane</keyword>
<comment type="caution">
    <text evidence="2">The sequence shown here is derived from an EMBL/GenBank/DDBJ whole genome shotgun (WGS) entry which is preliminary data.</text>
</comment>
<dbReference type="EMBL" id="BMDZ01000010">
    <property type="protein sequence ID" value="GGB33299.1"/>
    <property type="molecule type" value="Genomic_DNA"/>
</dbReference>
<name>A0ABQ1IBG7_9PROT</name>
<feature type="transmembrane region" description="Helical" evidence="1">
    <location>
        <begin position="22"/>
        <end position="44"/>
    </location>
</feature>
<accession>A0ABQ1IBG7</accession>
<sequence length="52" mass="5237">MAILAVVLESAEVALPGRPLDAFAITLAVMGGFGLTAMVVAVMLPGRRDGAP</sequence>
<keyword evidence="1" id="KW-1133">Transmembrane helix</keyword>
<evidence type="ECO:0000313" key="3">
    <source>
        <dbReference type="Proteomes" id="UP000603352"/>
    </source>
</evidence>
<organism evidence="2 3">
    <name type="scientific">Tistrella bauzanensis</name>
    <dbReference type="NCBI Taxonomy" id="657419"/>
    <lineage>
        <taxon>Bacteria</taxon>
        <taxon>Pseudomonadati</taxon>
        <taxon>Pseudomonadota</taxon>
        <taxon>Alphaproteobacteria</taxon>
        <taxon>Geminicoccales</taxon>
        <taxon>Geminicoccaceae</taxon>
        <taxon>Tistrella</taxon>
    </lineage>
</organism>
<keyword evidence="3" id="KW-1185">Reference proteome</keyword>
<evidence type="ECO:0000256" key="1">
    <source>
        <dbReference type="SAM" id="Phobius"/>
    </source>
</evidence>
<protein>
    <submittedName>
        <fullName evidence="2">Uncharacterized protein</fullName>
    </submittedName>
</protein>
<gene>
    <name evidence="2" type="ORF">GCM10011505_13500</name>
</gene>
<reference evidence="3" key="1">
    <citation type="journal article" date="2019" name="Int. J. Syst. Evol. Microbiol.">
        <title>The Global Catalogue of Microorganisms (GCM) 10K type strain sequencing project: providing services to taxonomists for standard genome sequencing and annotation.</title>
        <authorList>
            <consortium name="The Broad Institute Genomics Platform"/>
            <consortium name="The Broad Institute Genome Sequencing Center for Infectious Disease"/>
            <person name="Wu L."/>
            <person name="Ma J."/>
        </authorList>
    </citation>
    <scope>NUCLEOTIDE SEQUENCE [LARGE SCALE GENOMIC DNA]</scope>
    <source>
        <strain evidence="3">CGMCC 1.10188</strain>
    </source>
</reference>
<dbReference type="RefSeq" id="WP_188576033.1">
    <property type="nucleotide sequence ID" value="NZ_BMDZ01000010.1"/>
</dbReference>
<dbReference type="Proteomes" id="UP000603352">
    <property type="component" value="Unassembled WGS sequence"/>
</dbReference>
<evidence type="ECO:0000313" key="2">
    <source>
        <dbReference type="EMBL" id="GGB33299.1"/>
    </source>
</evidence>
<proteinExistence type="predicted"/>
<keyword evidence="1" id="KW-0812">Transmembrane</keyword>